<evidence type="ECO:0000313" key="2">
    <source>
        <dbReference type="Proteomes" id="UP001239111"/>
    </source>
</evidence>
<protein>
    <submittedName>
        <fullName evidence="1">Uncharacterized protein</fullName>
    </submittedName>
</protein>
<organism evidence="1 2">
    <name type="scientific">Eretmocerus hayati</name>
    <dbReference type="NCBI Taxonomy" id="131215"/>
    <lineage>
        <taxon>Eukaryota</taxon>
        <taxon>Metazoa</taxon>
        <taxon>Ecdysozoa</taxon>
        <taxon>Arthropoda</taxon>
        <taxon>Hexapoda</taxon>
        <taxon>Insecta</taxon>
        <taxon>Pterygota</taxon>
        <taxon>Neoptera</taxon>
        <taxon>Endopterygota</taxon>
        <taxon>Hymenoptera</taxon>
        <taxon>Apocrita</taxon>
        <taxon>Proctotrupomorpha</taxon>
        <taxon>Chalcidoidea</taxon>
        <taxon>Aphelinidae</taxon>
        <taxon>Aphelininae</taxon>
        <taxon>Eretmocerus</taxon>
    </lineage>
</organism>
<sequence>ELMTKSTGCNTRRLLFIGLIALALLLLICTAIGVIVITRGKNSDSPGSAGLSMPSISLKEWLDGELSTKSFNGTWLSGDEILYQDLSSNLMIFDIPSKRSRFVLNATTTELVTTFDHQFSADRKFLLIAYNYQKLFRHTYLAFYKVINLQTLEETFLGKNDSWSLELVVWAPSGNSLVYVYHGNIYYRPQADIQKDYQITFNGNFTTVYNGVPDWVYEEEIFSSNKALWFSPDGSKLAFGHFDDTYVSVMTIPFYGFPSNIFQYPHAISLHYPKSGTQNPVVKLFHVDLEEAVKNGSKLIEIRPPEELIYQEPILAAVTFATNSVLCTTWMNRVQNQAFIRLCDVLNGNCSTALAYKEKNGWVEQFVPPLFSKDGSSFVLILPQKQGTRGFWRHVVLMEEVTSKSPKVTALTSGLFVVTEILAWDEENNHVYYLATSEQDPAQKHLYRVSSLDRNQRSECLSCGYKSENDKSDCLYNSAEFSKDNSHYVLTCAGPGIPEITIHDKNATKLHVWESNEVVAEIIADRARPIIKRVAVPISGGFQAQVKLHLPPNADLSGNTKYPMLIYVYGGPDTNEVTEKFNVDWGTYLVTNKSIIYASIDGRGTGLKGNDMMFSVYRNLGTVEIQDQINVTRYLQRNFSFIDHTRTGIWGWSYGGYATGMALAADLNGVFKCGLSVAPVTDWTLYDSIYTERFMGLPIKGDNGAGYDRSLLLNKVDNIKNKEYYLIHGTLDDNVHYQQSLFLAKALEQNDILFRQQTYTDETHDIARMRTHLYHSMENFLDDCFKGSTS</sequence>
<gene>
    <name evidence="1" type="ORF">QAD02_015245</name>
</gene>
<accession>A0ACC2P8P2</accession>
<proteinExistence type="predicted"/>
<name>A0ACC2P8P2_9HYME</name>
<dbReference type="Proteomes" id="UP001239111">
    <property type="component" value="Chromosome 2"/>
</dbReference>
<feature type="non-terminal residue" evidence="1">
    <location>
        <position position="1"/>
    </location>
</feature>
<dbReference type="EMBL" id="CM056742">
    <property type="protein sequence ID" value="KAJ8679458.1"/>
    <property type="molecule type" value="Genomic_DNA"/>
</dbReference>
<comment type="caution">
    <text evidence="1">The sequence shown here is derived from an EMBL/GenBank/DDBJ whole genome shotgun (WGS) entry which is preliminary data.</text>
</comment>
<evidence type="ECO:0000313" key="1">
    <source>
        <dbReference type="EMBL" id="KAJ8679458.1"/>
    </source>
</evidence>
<reference evidence="1" key="1">
    <citation type="submission" date="2023-04" db="EMBL/GenBank/DDBJ databases">
        <title>A chromosome-level genome assembly of the parasitoid wasp Eretmocerus hayati.</title>
        <authorList>
            <person name="Zhong Y."/>
            <person name="Liu S."/>
            <person name="Liu Y."/>
        </authorList>
    </citation>
    <scope>NUCLEOTIDE SEQUENCE</scope>
    <source>
        <strain evidence="1">ZJU_SS_LIU_2023</strain>
    </source>
</reference>
<keyword evidence="2" id="KW-1185">Reference proteome</keyword>